<evidence type="ECO:0000256" key="1">
    <source>
        <dbReference type="SAM" id="MobiDB-lite"/>
    </source>
</evidence>
<feature type="compositionally biased region" description="Basic and acidic residues" evidence="1">
    <location>
        <begin position="1161"/>
        <end position="1174"/>
    </location>
</feature>
<feature type="compositionally biased region" description="Polar residues" evidence="1">
    <location>
        <begin position="1137"/>
        <end position="1148"/>
    </location>
</feature>
<feature type="compositionally biased region" description="Pro residues" evidence="1">
    <location>
        <begin position="790"/>
        <end position="809"/>
    </location>
</feature>
<keyword evidence="2" id="KW-0812">Transmembrane</keyword>
<dbReference type="Proteomes" id="UP000567179">
    <property type="component" value="Unassembled WGS sequence"/>
</dbReference>
<feature type="compositionally biased region" description="Pro residues" evidence="1">
    <location>
        <begin position="212"/>
        <end position="226"/>
    </location>
</feature>
<feature type="region of interest" description="Disordered" evidence="1">
    <location>
        <begin position="1357"/>
        <end position="1432"/>
    </location>
</feature>
<feature type="transmembrane region" description="Helical" evidence="2">
    <location>
        <begin position="420"/>
        <end position="443"/>
    </location>
</feature>
<evidence type="ECO:0000256" key="2">
    <source>
        <dbReference type="SAM" id="Phobius"/>
    </source>
</evidence>
<feature type="compositionally biased region" description="Basic and acidic residues" evidence="1">
    <location>
        <begin position="691"/>
        <end position="700"/>
    </location>
</feature>
<feature type="region of interest" description="Disordered" evidence="1">
    <location>
        <begin position="1252"/>
        <end position="1344"/>
    </location>
</feature>
<accession>A0A8H5F053</accession>
<comment type="caution">
    <text evidence="3">The sequence shown here is derived from an EMBL/GenBank/DDBJ whole genome shotgun (WGS) entry which is preliminary data.</text>
</comment>
<reference evidence="3 4" key="1">
    <citation type="journal article" date="2020" name="ISME J.">
        <title>Uncovering the hidden diversity of litter-decomposition mechanisms in mushroom-forming fungi.</title>
        <authorList>
            <person name="Floudas D."/>
            <person name="Bentzer J."/>
            <person name="Ahren D."/>
            <person name="Johansson T."/>
            <person name="Persson P."/>
            <person name="Tunlid A."/>
        </authorList>
    </citation>
    <scope>NUCLEOTIDE SEQUENCE [LARGE SCALE GENOMIC DNA]</scope>
    <source>
        <strain evidence="3 4">CBS 101986</strain>
    </source>
</reference>
<evidence type="ECO:0000313" key="4">
    <source>
        <dbReference type="Proteomes" id="UP000567179"/>
    </source>
</evidence>
<feature type="region of interest" description="Disordered" evidence="1">
    <location>
        <begin position="353"/>
        <end position="400"/>
    </location>
</feature>
<feature type="compositionally biased region" description="Low complexity" evidence="1">
    <location>
        <begin position="810"/>
        <end position="822"/>
    </location>
</feature>
<organism evidence="3 4">
    <name type="scientific">Psilocybe cf. subviscida</name>
    <dbReference type="NCBI Taxonomy" id="2480587"/>
    <lineage>
        <taxon>Eukaryota</taxon>
        <taxon>Fungi</taxon>
        <taxon>Dikarya</taxon>
        <taxon>Basidiomycota</taxon>
        <taxon>Agaricomycotina</taxon>
        <taxon>Agaricomycetes</taxon>
        <taxon>Agaricomycetidae</taxon>
        <taxon>Agaricales</taxon>
        <taxon>Agaricineae</taxon>
        <taxon>Strophariaceae</taxon>
        <taxon>Psilocybe</taxon>
    </lineage>
</organism>
<feature type="compositionally biased region" description="Polar residues" evidence="1">
    <location>
        <begin position="365"/>
        <end position="375"/>
    </location>
</feature>
<feature type="compositionally biased region" description="Low complexity" evidence="1">
    <location>
        <begin position="645"/>
        <end position="654"/>
    </location>
</feature>
<feature type="compositionally biased region" description="Polar residues" evidence="1">
    <location>
        <begin position="1175"/>
        <end position="1201"/>
    </location>
</feature>
<feature type="compositionally biased region" description="Polar residues" evidence="1">
    <location>
        <begin position="701"/>
        <end position="722"/>
    </location>
</feature>
<feature type="region of interest" description="Disordered" evidence="1">
    <location>
        <begin position="854"/>
        <end position="1226"/>
    </location>
</feature>
<keyword evidence="2" id="KW-0472">Membrane</keyword>
<feature type="compositionally biased region" description="Basic and acidic residues" evidence="1">
    <location>
        <begin position="1010"/>
        <end position="1021"/>
    </location>
</feature>
<name>A0A8H5F053_9AGAR</name>
<feature type="compositionally biased region" description="Low complexity" evidence="1">
    <location>
        <begin position="772"/>
        <end position="789"/>
    </location>
</feature>
<feature type="compositionally biased region" description="Polar residues" evidence="1">
    <location>
        <begin position="150"/>
        <end position="170"/>
    </location>
</feature>
<feature type="compositionally biased region" description="Low complexity" evidence="1">
    <location>
        <begin position="978"/>
        <end position="993"/>
    </location>
</feature>
<keyword evidence="4" id="KW-1185">Reference proteome</keyword>
<dbReference type="EMBL" id="JAACJJ010000030">
    <property type="protein sequence ID" value="KAF5318672.1"/>
    <property type="molecule type" value="Genomic_DNA"/>
</dbReference>
<gene>
    <name evidence="3" type="ORF">D9619_010915</name>
</gene>
<feature type="compositionally biased region" description="Acidic residues" evidence="1">
    <location>
        <begin position="731"/>
        <end position="751"/>
    </location>
</feature>
<feature type="transmembrane region" description="Helical" evidence="2">
    <location>
        <begin position="110"/>
        <end position="132"/>
    </location>
</feature>
<feature type="transmembrane region" description="Helical" evidence="2">
    <location>
        <begin position="241"/>
        <end position="259"/>
    </location>
</feature>
<feature type="compositionally biased region" description="Polar residues" evidence="1">
    <location>
        <begin position="885"/>
        <end position="899"/>
    </location>
</feature>
<feature type="compositionally biased region" description="Pro residues" evidence="1">
    <location>
        <begin position="1090"/>
        <end position="1107"/>
    </location>
</feature>
<feature type="compositionally biased region" description="Acidic residues" evidence="1">
    <location>
        <begin position="1358"/>
        <end position="1371"/>
    </location>
</feature>
<feature type="compositionally biased region" description="Low complexity" evidence="1">
    <location>
        <begin position="1022"/>
        <end position="1034"/>
    </location>
</feature>
<feature type="compositionally biased region" description="Low complexity" evidence="1">
    <location>
        <begin position="1278"/>
        <end position="1293"/>
    </location>
</feature>
<feature type="compositionally biased region" description="Basic residues" evidence="1">
    <location>
        <begin position="1303"/>
        <end position="1318"/>
    </location>
</feature>
<protein>
    <submittedName>
        <fullName evidence="3">Uncharacterized protein</fullName>
    </submittedName>
</protein>
<proteinExistence type="predicted"/>
<feature type="compositionally biased region" description="Basic residues" evidence="1">
    <location>
        <begin position="861"/>
        <end position="879"/>
    </location>
</feature>
<feature type="compositionally biased region" description="Polar residues" evidence="1">
    <location>
        <begin position="945"/>
        <end position="967"/>
    </location>
</feature>
<feature type="region of interest" description="Disordered" evidence="1">
    <location>
        <begin position="620"/>
        <end position="654"/>
    </location>
</feature>
<keyword evidence="2" id="KW-1133">Transmembrane helix</keyword>
<feature type="region of interest" description="Disordered" evidence="1">
    <location>
        <begin position="675"/>
        <end position="824"/>
    </location>
</feature>
<evidence type="ECO:0000313" key="3">
    <source>
        <dbReference type="EMBL" id="KAF5318672.1"/>
    </source>
</evidence>
<sequence length="1432" mass="150843">MGIYTTLSASDNLSLGGPKTLIQLAIAGLTFCTHAVDIYMAMPAPPPSHYTPGTIDFISSTKFISKRVVASTKHASLIASTKSSPTTQAARTMPIQLSISTTALPTPSHLGFIIVFLAICALFMVLAGTAVLHSTSGTVASGHTGVNCPGPNTNQASTASDGAASNTPSPTLGRRSGGSGGGDEPFSSGDAPDNIVKKEDGDEPLLTSARNDPPPPDGPPPPSPPTDDPEDGDNHSNVDDFWTIILMNLFAGAFVGLLIRGIRAFNRRRYFAALRRAGKPEQELVVAIPGPGLAAAVASSNGSSVSLHDKSRQASLSEGVSLRQTSIALAGLLSLDSFVPKSDSVSVPVVKSPMPSCTPRHGLQHSCSPRPQGTSRPMDGAPPTEDSEPLLAPQRRPTAHKPLRHETVESPVQIKADKSVFNLMLALCGLYLVVALALIPSLLRIADSEPSLSKDPFNDAGQGEVVALEAADHESLLTPKTTPTDEEHTYVSSLKYTVYARRKRGAPANVIPKEILEATSIDPHDLCSLLDNFHQKTIKVAHNASRCPSSIRFDQEQLSESQNVEQYPPPSVLSEPLQLADSELTKDALEQPNGYEDLASMTVPRVTSLPITFEALENAVDGEPSYVPDTNISEDPVAKSEDPVAEASTTDLESSTLTLASYDYHQQDEPIAPEEELTPQPEVGASDAEDVSSKGEHVQLDSDSPPTLALQTATEANASVDSTPADCIPVDVDDTPADDASVDDALVDDTPVDNVPLDDTPLALPLPPATPATPAIPATPSLPAIVPAPSASPVPPAAPSPQSPEPNPSTPSAEAGPSSAASHFQDIQGHHCNLACEANQTGIPQDDEISLGETFMAHVHREPRKMTRRGRRGNKRKKSSSSTGDTLSEAVQTEPQPTEIQDDGNVLVHENHHPESDAPPAAAEPAIGRSNGKGEEKDSSEYPISESSTVKTSRSQPQASEMVNGTSSRHRVEDTHPTSDSSSSIAGPSTASPHRGQDLVIEAGPAVTRDVGKGKEREKESGASSTAIESSATELSHHTAEIADEGAQIDPVNTTGKVGNGKGKEKDPSEYPQAVAGPSTADGSRLPRIAPGPPLPTPTGPSFPPPGDDQRPYTDSPHTSSQRSKGKGKGKEKRQMDPQSSVAGTSTAEALPRHGKRRRRTAEILERSQTKTETRGSSSLDSIYASGPTSPSNGGSATFNSIHAPRPALPSNRPRPNPSLHPVLAAAVPNASPSGILLSQLREPCMVPLDSPIRTAITQQPEPPAVQPGPTASAPRILSDPGHPSSPSSPLLPARTMDLDHHVRQRRQSVPPRRRRSHSDHGDAEVVLGSPEGSESVRRRASFSDSFCTARRVAVAWGEEDEAGEVEEEDGASWTDAQPQRPSSPDRPRGSAASYWATREEEAEAPGADAQARQPLSPGRPRGLAASRWATM</sequence>
<feature type="region of interest" description="Disordered" evidence="1">
    <location>
        <begin position="146"/>
        <end position="236"/>
    </location>
</feature>